<sequence>MLRVGSLYTVGFRHDRAELHLPHVHTHGAFSNGIALLVQQTGDLRTSITLFMLGKMILDSLHDRCFAEFP</sequence>
<reference evidence="1 2" key="1">
    <citation type="submission" date="2016-10" db="EMBL/GenBank/DDBJ databases">
        <title>Paenibacillus species isolates.</title>
        <authorList>
            <person name="Beno S.M."/>
        </authorList>
    </citation>
    <scope>NUCLEOTIDE SEQUENCE [LARGE SCALE GENOMIC DNA]</scope>
    <source>
        <strain evidence="1 2">FSL H7-0744</strain>
    </source>
</reference>
<protein>
    <recommendedName>
        <fullName evidence="3">Beta-lactamase-related domain-containing protein</fullName>
    </recommendedName>
</protein>
<dbReference type="Proteomes" id="UP000187412">
    <property type="component" value="Unassembled WGS sequence"/>
</dbReference>
<accession>A0ABX3HNT3</accession>
<gene>
    <name evidence="1" type="ORF">BSK56_04030</name>
</gene>
<organism evidence="1 2">
    <name type="scientific">Paenibacillus borealis</name>
    <dbReference type="NCBI Taxonomy" id="160799"/>
    <lineage>
        <taxon>Bacteria</taxon>
        <taxon>Bacillati</taxon>
        <taxon>Bacillota</taxon>
        <taxon>Bacilli</taxon>
        <taxon>Bacillales</taxon>
        <taxon>Paenibacillaceae</taxon>
        <taxon>Paenibacillus</taxon>
    </lineage>
</organism>
<comment type="caution">
    <text evidence="1">The sequence shown here is derived from an EMBL/GenBank/DDBJ whole genome shotgun (WGS) entry which is preliminary data.</text>
</comment>
<name>A0ABX3HNT3_PAEBO</name>
<keyword evidence="2" id="KW-1185">Reference proteome</keyword>
<dbReference type="EMBL" id="MPTB01000004">
    <property type="protein sequence ID" value="OMD51805.1"/>
    <property type="molecule type" value="Genomic_DNA"/>
</dbReference>
<evidence type="ECO:0000313" key="2">
    <source>
        <dbReference type="Proteomes" id="UP000187412"/>
    </source>
</evidence>
<proteinExistence type="predicted"/>
<evidence type="ECO:0008006" key="3">
    <source>
        <dbReference type="Google" id="ProtNLM"/>
    </source>
</evidence>
<evidence type="ECO:0000313" key="1">
    <source>
        <dbReference type="EMBL" id="OMD51805.1"/>
    </source>
</evidence>